<dbReference type="InterPro" id="IPR036390">
    <property type="entry name" value="WH_DNA-bd_sf"/>
</dbReference>
<keyword evidence="2" id="KW-0238">DNA-binding</keyword>
<dbReference type="InterPro" id="IPR000524">
    <property type="entry name" value="Tscrpt_reg_HTH_GntR"/>
</dbReference>
<sequence>MKYSNSMRPLYLQIQDDIKNSINSGKFKHGQKIPTESQLQKMFNVSRVTVRKAMNGLVDNGDLIRQQGIGTFVNHRKVSRKIEYVRGFTDSCTENGLVPKTLLLDKKVMNPTGELKKQLDLEEDEKVILIKRKRLANGRPIMFENNYFPQKRFEFLLDEDLNGSLYHLLDKKYNIYPDNPGKTTLELCVADIRIAEIMEVDIGVPFFYMETEISDQNNMPIHVGHQYYLGEYYKFDI</sequence>
<dbReference type="InterPro" id="IPR050679">
    <property type="entry name" value="Bact_HTH_transcr_reg"/>
</dbReference>
<dbReference type="Pfam" id="PF00392">
    <property type="entry name" value="GntR"/>
    <property type="match status" value="1"/>
</dbReference>
<dbReference type="RefSeq" id="WP_056990357.1">
    <property type="nucleotide sequence ID" value="NZ_JATAAJ010000017.1"/>
</dbReference>
<dbReference type="FunFam" id="1.10.10.10:FF:000079">
    <property type="entry name" value="GntR family transcriptional regulator"/>
    <property type="match status" value="1"/>
</dbReference>
<protein>
    <recommendedName>
        <fullName evidence="4">HTH gntR-type domain-containing protein</fullName>
    </recommendedName>
</protein>
<evidence type="ECO:0000256" key="2">
    <source>
        <dbReference type="ARBA" id="ARBA00023125"/>
    </source>
</evidence>
<dbReference type="Gene3D" id="1.10.10.10">
    <property type="entry name" value="Winged helix-like DNA-binding domain superfamily/Winged helix DNA-binding domain"/>
    <property type="match status" value="1"/>
</dbReference>
<name>A0A0R2FXG4_9LACO</name>
<gene>
    <name evidence="5" type="ORF">IV36_GL000787</name>
</gene>
<dbReference type="SMART" id="SM00345">
    <property type="entry name" value="HTH_GNTR"/>
    <property type="match status" value="1"/>
</dbReference>
<evidence type="ECO:0000256" key="3">
    <source>
        <dbReference type="ARBA" id="ARBA00023163"/>
    </source>
</evidence>
<keyword evidence="1" id="KW-0805">Transcription regulation</keyword>
<reference evidence="5 6" key="1">
    <citation type="journal article" date="2015" name="Genome Announc.">
        <title>Expanding the biotechnology potential of lactobacilli through comparative genomics of 213 strains and associated genera.</title>
        <authorList>
            <person name="Sun Z."/>
            <person name="Harris H.M."/>
            <person name="McCann A."/>
            <person name="Guo C."/>
            <person name="Argimon S."/>
            <person name="Zhang W."/>
            <person name="Yang X."/>
            <person name="Jeffery I.B."/>
            <person name="Cooney J.C."/>
            <person name="Kagawa T.F."/>
            <person name="Liu W."/>
            <person name="Song Y."/>
            <person name="Salvetti E."/>
            <person name="Wrobel A."/>
            <person name="Rasinkangas P."/>
            <person name="Parkhill J."/>
            <person name="Rea M.C."/>
            <person name="O'Sullivan O."/>
            <person name="Ritari J."/>
            <person name="Douillard F.P."/>
            <person name="Paul Ross R."/>
            <person name="Yang R."/>
            <person name="Briner A.E."/>
            <person name="Felis G.E."/>
            <person name="de Vos W.M."/>
            <person name="Barrangou R."/>
            <person name="Klaenhammer T.R."/>
            <person name="Caufield P.W."/>
            <person name="Cui Y."/>
            <person name="Zhang H."/>
            <person name="O'Toole P.W."/>
        </authorList>
    </citation>
    <scope>NUCLEOTIDE SEQUENCE [LARGE SCALE GENOMIC DNA]</scope>
    <source>
        <strain evidence="5 6">ATCC 27304</strain>
    </source>
</reference>
<dbReference type="SMART" id="SM00866">
    <property type="entry name" value="UTRA"/>
    <property type="match status" value="1"/>
</dbReference>
<feature type="domain" description="HTH gntR-type" evidence="4">
    <location>
        <begin position="8"/>
        <end position="76"/>
    </location>
</feature>
<dbReference type="CDD" id="cd07377">
    <property type="entry name" value="WHTH_GntR"/>
    <property type="match status" value="1"/>
</dbReference>
<evidence type="ECO:0000259" key="4">
    <source>
        <dbReference type="PROSITE" id="PS50949"/>
    </source>
</evidence>
<dbReference type="OrthoDB" id="457376at2"/>
<dbReference type="GO" id="GO:0045892">
    <property type="term" value="P:negative regulation of DNA-templated transcription"/>
    <property type="evidence" value="ECO:0007669"/>
    <property type="project" value="TreeGrafter"/>
</dbReference>
<keyword evidence="3" id="KW-0804">Transcription</keyword>
<evidence type="ECO:0000256" key="1">
    <source>
        <dbReference type="ARBA" id="ARBA00023015"/>
    </source>
</evidence>
<dbReference type="InterPro" id="IPR036388">
    <property type="entry name" value="WH-like_DNA-bd_sf"/>
</dbReference>
<dbReference type="AlphaFoldDB" id="A0A0R2FXG4"/>
<comment type="caution">
    <text evidence="5">The sequence shown here is derived from an EMBL/GenBank/DDBJ whole genome shotgun (WGS) entry which is preliminary data.</text>
</comment>
<dbReference type="Pfam" id="PF07702">
    <property type="entry name" value="UTRA"/>
    <property type="match status" value="1"/>
</dbReference>
<accession>A0A0R2FXG4</accession>
<dbReference type="GO" id="GO:0003700">
    <property type="term" value="F:DNA-binding transcription factor activity"/>
    <property type="evidence" value="ECO:0007669"/>
    <property type="project" value="InterPro"/>
</dbReference>
<evidence type="ECO:0000313" key="6">
    <source>
        <dbReference type="Proteomes" id="UP000051727"/>
    </source>
</evidence>
<dbReference type="PROSITE" id="PS50949">
    <property type="entry name" value="HTH_GNTR"/>
    <property type="match status" value="1"/>
</dbReference>
<dbReference type="SUPFAM" id="SSF64288">
    <property type="entry name" value="Chorismate lyase-like"/>
    <property type="match status" value="1"/>
</dbReference>
<dbReference type="Proteomes" id="UP000051727">
    <property type="component" value="Unassembled WGS sequence"/>
</dbReference>
<dbReference type="SUPFAM" id="SSF46785">
    <property type="entry name" value="Winged helix' DNA-binding domain"/>
    <property type="match status" value="1"/>
</dbReference>
<dbReference type="STRING" id="1618.IV36_GL000787"/>
<evidence type="ECO:0000313" key="5">
    <source>
        <dbReference type="EMBL" id="KRN33055.1"/>
    </source>
</evidence>
<proteinExistence type="predicted"/>
<dbReference type="GO" id="GO:0003677">
    <property type="term" value="F:DNA binding"/>
    <property type="evidence" value="ECO:0007669"/>
    <property type="project" value="UniProtKB-KW"/>
</dbReference>
<dbReference type="Gene3D" id="3.40.1410.10">
    <property type="entry name" value="Chorismate lyase-like"/>
    <property type="match status" value="1"/>
</dbReference>
<dbReference type="InterPro" id="IPR028978">
    <property type="entry name" value="Chorismate_lyase_/UTRA_dom_sf"/>
</dbReference>
<organism evidence="5 6">
    <name type="scientific">Liquorilactobacillus mali</name>
    <dbReference type="NCBI Taxonomy" id="1618"/>
    <lineage>
        <taxon>Bacteria</taxon>
        <taxon>Bacillati</taxon>
        <taxon>Bacillota</taxon>
        <taxon>Bacilli</taxon>
        <taxon>Lactobacillales</taxon>
        <taxon>Lactobacillaceae</taxon>
        <taxon>Liquorilactobacillus</taxon>
    </lineage>
</organism>
<dbReference type="PRINTS" id="PR00035">
    <property type="entry name" value="HTHGNTR"/>
</dbReference>
<dbReference type="PATRIC" id="fig|1618.3.peg.796"/>
<dbReference type="PANTHER" id="PTHR44846:SF1">
    <property type="entry name" value="MANNOSYL-D-GLYCERATE TRANSPORT_METABOLISM SYSTEM REPRESSOR MNGR-RELATED"/>
    <property type="match status" value="1"/>
</dbReference>
<dbReference type="InterPro" id="IPR011663">
    <property type="entry name" value="UTRA"/>
</dbReference>
<dbReference type="EMBL" id="JQAR01000002">
    <property type="protein sequence ID" value="KRN33055.1"/>
    <property type="molecule type" value="Genomic_DNA"/>
</dbReference>
<dbReference type="PANTHER" id="PTHR44846">
    <property type="entry name" value="MANNOSYL-D-GLYCERATE TRANSPORT/METABOLISM SYSTEM REPRESSOR MNGR-RELATED"/>
    <property type="match status" value="1"/>
</dbReference>